<feature type="compositionally biased region" description="Pro residues" evidence="1">
    <location>
        <begin position="382"/>
        <end position="391"/>
    </location>
</feature>
<dbReference type="InterPro" id="IPR042915">
    <property type="entry name" value="BTBD18"/>
</dbReference>
<evidence type="ECO:0000259" key="2">
    <source>
        <dbReference type="PROSITE" id="PS50097"/>
    </source>
</evidence>
<organism evidence="3 4">
    <name type="scientific">Liparis tanakae</name>
    <name type="common">Tanaka's snailfish</name>
    <dbReference type="NCBI Taxonomy" id="230148"/>
    <lineage>
        <taxon>Eukaryota</taxon>
        <taxon>Metazoa</taxon>
        <taxon>Chordata</taxon>
        <taxon>Craniata</taxon>
        <taxon>Vertebrata</taxon>
        <taxon>Euteleostomi</taxon>
        <taxon>Actinopterygii</taxon>
        <taxon>Neopterygii</taxon>
        <taxon>Teleostei</taxon>
        <taxon>Neoteleostei</taxon>
        <taxon>Acanthomorphata</taxon>
        <taxon>Eupercaria</taxon>
        <taxon>Perciformes</taxon>
        <taxon>Cottioidei</taxon>
        <taxon>Cottales</taxon>
        <taxon>Liparidae</taxon>
        <taxon>Liparis</taxon>
    </lineage>
</organism>
<feature type="compositionally biased region" description="Low complexity" evidence="1">
    <location>
        <begin position="180"/>
        <end position="197"/>
    </location>
</feature>
<dbReference type="EMBL" id="SRLO01000787">
    <property type="protein sequence ID" value="TNN46460.1"/>
    <property type="molecule type" value="Genomic_DNA"/>
</dbReference>
<dbReference type="PANTHER" id="PTHR47639">
    <property type="entry name" value="BTB/POZ DOMAIN-CONTAINING PROTEIN 18"/>
    <property type="match status" value="1"/>
</dbReference>
<evidence type="ECO:0000256" key="1">
    <source>
        <dbReference type="SAM" id="MobiDB-lite"/>
    </source>
</evidence>
<feature type="compositionally biased region" description="Low complexity" evidence="1">
    <location>
        <begin position="262"/>
        <end position="271"/>
    </location>
</feature>
<dbReference type="AlphaFoldDB" id="A0A4Z2FZY6"/>
<reference evidence="3 4" key="1">
    <citation type="submission" date="2019-03" db="EMBL/GenBank/DDBJ databases">
        <title>First draft genome of Liparis tanakae, snailfish: a comprehensive survey of snailfish specific genes.</title>
        <authorList>
            <person name="Kim W."/>
            <person name="Song I."/>
            <person name="Jeong J.-H."/>
            <person name="Kim D."/>
            <person name="Kim S."/>
            <person name="Ryu S."/>
            <person name="Song J.Y."/>
            <person name="Lee S.K."/>
        </authorList>
    </citation>
    <scope>NUCLEOTIDE SEQUENCE [LARGE SCALE GENOMIC DNA]</scope>
    <source>
        <tissue evidence="3">Muscle</tissue>
    </source>
</reference>
<feature type="domain" description="BTB" evidence="2">
    <location>
        <begin position="47"/>
        <end position="105"/>
    </location>
</feature>
<evidence type="ECO:0000313" key="4">
    <source>
        <dbReference type="Proteomes" id="UP000314294"/>
    </source>
</evidence>
<protein>
    <submittedName>
        <fullName evidence="3">BTB/POZ domain-containing protein 18</fullName>
    </submittedName>
</protein>
<proteinExistence type="predicted"/>
<dbReference type="OrthoDB" id="1925334at2759"/>
<dbReference type="GO" id="GO:0032968">
    <property type="term" value="P:positive regulation of transcription elongation by RNA polymerase II"/>
    <property type="evidence" value="ECO:0007669"/>
    <property type="project" value="InterPro"/>
</dbReference>
<comment type="caution">
    <text evidence="3">The sequence shown here is derived from an EMBL/GenBank/DDBJ whole genome shotgun (WGS) entry which is preliminary data.</text>
</comment>
<dbReference type="SUPFAM" id="SSF54695">
    <property type="entry name" value="POZ domain"/>
    <property type="match status" value="1"/>
</dbReference>
<feature type="compositionally biased region" description="Basic and acidic residues" evidence="1">
    <location>
        <begin position="370"/>
        <end position="380"/>
    </location>
</feature>
<dbReference type="PANTHER" id="PTHR47639:SF1">
    <property type="entry name" value="BTB_POZ DOMAIN-CONTAINING PROTEIN 18"/>
    <property type="match status" value="1"/>
</dbReference>
<dbReference type="InterPro" id="IPR000210">
    <property type="entry name" value="BTB/POZ_dom"/>
</dbReference>
<feature type="region of interest" description="Disordered" evidence="1">
    <location>
        <begin position="130"/>
        <end position="396"/>
    </location>
</feature>
<dbReference type="Pfam" id="PF00651">
    <property type="entry name" value="BTB"/>
    <property type="match status" value="1"/>
</dbReference>
<feature type="region of interest" description="Disordered" evidence="1">
    <location>
        <begin position="1"/>
        <end position="39"/>
    </location>
</feature>
<dbReference type="Proteomes" id="UP000314294">
    <property type="component" value="Unassembled WGS sequence"/>
</dbReference>
<gene>
    <name evidence="3" type="primary">BTBD18_0</name>
    <name evidence="3" type="ORF">EYF80_043318</name>
</gene>
<feature type="compositionally biased region" description="Basic and acidic residues" evidence="1">
    <location>
        <begin position="284"/>
        <end position="300"/>
    </location>
</feature>
<feature type="compositionally biased region" description="Low complexity" evidence="1">
    <location>
        <begin position="204"/>
        <end position="219"/>
    </location>
</feature>
<dbReference type="Gene3D" id="3.30.710.10">
    <property type="entry name" value="Potassium Channel Kv1.1, Chain A"/>
    <property type="match status" value="1"/>
</dbReference>
<sequence length="491" mass="52098">MYIVPKDTAAAANNPTPERHSPKGLCSPRRVGPPGDETHGGRYRISVPTHSCILAALSPYLSQKLSASPPPPSGEKRELCLQAVTARTLLKLVGLLYSGEVEVKGSAEQNDLLAAACRFGIAHLVEGQAGARAGEGSRQNGRVRSRREEEDDESGAPRTEGAAWRNAASPIEERRRASAGRRSSSSRSIRGEPPASSEPERAGAEPAGRPAAPRSQSAAADRRFFSPPSSLMSDGEFAFGGPTDPTPTSSAFSFSLDDDSSSARASAGEAARPTVRRTNGKPAVVREDEERPRDGGEARGRGGGGGGRGGKSAEMRHARPNVGIKSLAKLRRMQQMMEKQNTQISIKPGPTRNPEPAPTVHPAAVASPERQLDHGLDHGLDSPPPPQPPGPADECDEQIEKLLEDIMMGLNILPNLDRDCKKPHCLQPSHGGAEAVCREPAAENEQPQSRMHGGAAGPPGCEYYPDFGTQIGHTSTDPGIQTREPRCYILG</sequence>
<name>A0A4Z2FZY6_9TELE</name>
<dbReference type="PROSITE" id="PS50097">
    <property type="entry name" value="BTB"/>
    <property type="match status" value="1"/>
</dbReference>
<accession>A0A4Z2FZY6</accession>
<feature type="compositionally biased region" description="Gly residues" evidence="1">
    <location>
        <begin position="301"/>
        <end position="310"/>
    </location>
</feature>
<evidence type="ECO:0000313" key="3">
    <source>
        <dbReference type="EMBL" id="TNN46460.1"/>
    </source>
</evidence>
<keyword evidence="4" id="KW-1185">Reference proteome</keyword>
<dbReference type="InterPro" id="IPR011333">
    <property type="entry name" value="SKP1/BTB/POZ_sf"/>
</dbReference>